<proteinExistence type="predicted"/>
<dbReference type="Proteomes" id="UP000821865">
    <property type="component" value="Chromosome 7"/>
</dbReference>
<reference evidence="1" key="1">
    <citation type="submission" date="2020-05" db="EMBL/GenBank/DDBJ databases">
        <title>Large-scale comparative analyses of tick genomes elucidate their genetic diversity and vector capacities.</title>
        <authorList>
            <person name="Jia N."/>
            <person name="Wang J."/>
            <person name="Shi W."/>
            <person name="Du L."/>
            <person name="Sun Y."/>
            <person name="Zhan W."/>
            <person name="Jiang J."/>
            <person name="Wang Q."/>
            <person name="Zhang B."/>
            <person name="Ji P."/>
            <person name="Sakyi L.B."/>
            <person name="Cui X."/>
            <person name="Yuan T."/>
            <person name="Jiang B."/>
            <person name="Yang W."/>
            <person name="Lam T.T.-Y."/>
            <person name="Chang Q."/>
            <person name="Ding S."/>
            <person name="Wang X."/>
            <person name="Zhu J."/>
            <person name="Ruan X."/>
            <person name="Zhao L."/>
            <person name="Wei J."/>
            <person name="Que T."/>
            <person name="Du C."/>
            <person name="Cheng J."/>
            <person name="Dai P."/>
            <person name="Han X."/>
            <person name="Huang E."/>
            <person name="Gao Y."/>
            <person name="Liu J."/>
            <person name="Shao H."/>
            <person name="Ye R."/>
            <person name="Li L."/>
            <person name="Wei W."/>
            <person name="Wang X."/>
            <person name="Wang C."/>
            <person name="Yang T."/>
            <person name="Huo Q."/>
            <person name="Li W."/>
            <person name="Guo W."/>
            <person name="Chen H."/>
            <person name="Zhou L."/>
            <person name="Ni X."/>
            <person name="Tian J."/>
            <person name="Zhou Y."/>
            <person name="Sheng Y."/>
            <person name="Liu T."/>
            <person name="Pan Y."/>
            <person name="Xia L."/>
            <person name="Li J."/>
            <person name="Zhao F."/>
            <person name="Cao W."/>
        </authorList>
    </citation>
    <scope>NUCLEOTIDE SEQUENCE</scope>
    <source>
        <strain evidence="1">Dsil-2018</strain>
    </source>
</reference>
<evidence type="ECO:0000313" key="2">
    <source>
        <dbReference type="Proteomes" id="UP000821865"/>
    </source>
</evidence>
<name>A0ACB8CD30_DERSI</name>
<comment type="caution">
    <text evidence="1">The sequence shown here is derived from an EMBL/GenBank/DDBJ whole genome shotgun (WGS) entry which is preliminary data.</text>
</comment>
<gene>
    <name evidence="1" type="ORF">HPB49_003264</name>
</gene>
<dbReference type="EMBL" id="CM023476">
    <property type="protein sequence ID" value="KAH7940660.1"/>
    <property type="molecule type" value="Genomic_DNA"/>
</dbReference>
<sequence length="232" mass="26652">MFRVPWDPVRRRQWAVAIRRQTPDGKLFIPSDHNRLCSAHFVKGAPSYDPDDVDYVPRLFFHDEASRERSRRVKSRCCCKANSLRTKFAAAITSTCWRQYRGRCETFDGIVKVTVKFTLFPRNHELKAKWMKVIGRKQWPSKWWTAVCSDHFAPEDFVSGHAALGMLKPKAVPSVFWDKGSPVVTQARRAPRKLPAGSSRIQTIDTASPHGEETNAPESRRSRRRALSSSLR</sequence>
<keyword evidence="2" id="KW-1185">Reference proteome</keyword>
<accession>A0ACB8CD30</accession>
<protein>
    <submittedName>
        <fullName evidence="1">Uncharacterized protein</fullName>
    </submittedName>
</protein>
<evidence type="ECO:0000313" key="1">
    <source>
        <dbReference type="EMBL" id="KAH7940660.1"/>
    </source>
</evidence>
<organism evidence="1 2">
    <name type="scientific">Dermacentor silvarum</name>
    <name type="common">Tick</name>
    <dbReference type="NCBI Taxonomy" id="543639"/>
    <lineage>
        <taxon>Eukaryota</taxon>
        <taxon>Metazoa</taxon>
        <taxon>Ecdysozoa</taxon>
        <taxon>Arthropoda</taxon>
        <taxon>Chelicerata</taxon>
        <taxon>Arachnida</taxon>
        <taxon>Acari</taxon>
        <taxon>Parasitiformes</taxon>
        <taxon>Ixodida</taxon>
        <taxon>Ixodoidea</taxon>
        <taxon>Ixodidae</taxon>
        <taxon>Rhipicephalinae</taxon>
        <taxon>Dermacentor</taxon>
    </lineage>
</organism>